<keyword evidence="2" id="KW-1185">Reference proteome</keyword>
<dbReference type="EMBL" id="CP026254">
    <property type="protein sequence ID" value="AWP11085.1"/>
    <property type="molecule type" value="Genomic_DNA"/>
</dbReference>
<organism evidence="1 2">
    <name type="scientific">Scophthalmus maximus</name>
    <name type="common">Turbot</name>
    <name type="synonym">Psetta maxima</name>
    <dbReference type="NCBI Taxonomy" id="52904"/>
    <lineage>
        <taxon>Eukaryota</taxon>
        <taxon>Metazoa</taxon>
        <taxon>Chordata</taxon>
        <taxon>Craniata</taxon>
        <taxon>Vertebrata</taxon>
        <taxon>Euteleostomi</taxon>
        <taxon>Actinopterygii</taxon>
        <taxon>Neopterygii</taxon>
        <taxon>Teleostei</taxon>
        <taxon>Neoteleostei</taxon>
        <taxon>Acanthomorphata</taxon>
        <taxon>Carangaria</taxon>
        <taxon>Pleuronectiformes</taxon>
        <taxon>Pleuronectoidei</taxon>
        <taxon>Scophthalmidae</taxon>
        <taxon>Scophthalmus</taxon>
    </lineage>
</organism>
<sequence>MPKYGNQERTIIDLVGVWRTERHTNGEERKAGEEKLLKAEELCNATRINTELFGLPPAAMRSHEELGHKGPRTRCAIIMFSVFIFHCTTAGRRRLRRRLSVACIE</sequence>
<name>A0A2U9C389_SCOMX</name>
<evidence type="ECO:0000313" key="1">
    <source>
        <dbReference type="EMBL" id="AWP11085.1"/>
    </source>
</evidence>
<evidence type="ECO:0000313" key="2">
    <source>
        <dbReference type="Proteomes" id="UP000246464"/>
    </source>
</evidence>
<reference evidence="1 2" key="1">
    <citation type="submission" date="2017-12" db="EMBL/GenBank/DDBJ databases">
        <title>Integrating genomic resources of turbot (Scophthalmus maximus) in depth evaluation of genetic and physical mapping variation across individuals.</title>
        <authorList>
            <person name="Martinez P."/>
        </authorList>
    </citation>
    <scope>NUCLEOTIDE SEQUENCE [LARGE SCALE GENOMIC DNA]</scope>
</reference>
<accession>A0A2U9C389</accession>
<protein>
    <submittedName>
        <fullName evidence="1">Uncharacterized protein</fullName>
    </submittedName>
</protein>
<proteinExistence type="predicted"/>
<gene>
    <name evidence="1" type="ORF">SMAX5B_022604</name>
</gene>
<dbReference type="AlphaFoldDB" id="A0A2U9C389"/>
<dbReference type="Proteomes" id="UP000246464">
    <property type="component" value="Chromosome 12"/>
</dbReference>